<keyword evidence="3" id="KW-0677">Repeat</keyword>
<comment type="caution">
    <text evidence="8">The sequence shown here is derived from an EMBL/GenBank/DDBJ whole genome shotgun (WGS) entry which is preliminary data.</text>
</comment>
<dbReference type="OrthoDB" id="438889at2759"/>
<keyword evidence="5" id="KW-0862">Zinc</keyword>
<keyword evidence="2" id="KW-0479">Metal-binding</keyword>
<dbReference type="GO" id="GO:0005634">
    <property type="term" value="C:nucleus"/>
    <property type="evidence" value="ECO:0007669"/>
    <property type="project" value="TreeGrafter"/>
</dbReference>
<evidence type="ECO:0000313" key="8">
    <source>
        <dbReference type="EMBL" id="CAG5136763.1"/>
    </source>
</evidence>
<evidence type="ECO:0000256" key="3">
    <source>
        <dbReference type="ARBA" id="ARBA00022737"/>
    </source>
</evidence>
<dbReference type="Pfam" id="PF25261">
    <property type="entry name" value="zf-CCCH_PARP12"/>
    <property type="match status" value="1"/>
</dbReference>
<sequence>MNNNNNHRYASRSASRRRSRSSGRDHINTFEIVKLINSTEAGRLDLGTLRNFLFRDVDPRSNAKFQVIWRHLLQNKENFILSDQLKDAKALSGNETVWVRTVLTLCETHCRRGKDGRNRACDGDCGALHVCRTFLLCSKDACPFNSKKKCMFGHSFATDHNTELLKAHNLYGLSDAELQKLFRRRPSRSANTLPQVCIYYNKADGKKCSKEKCKSLHLCSDFIQQCCEGDCSRNHRFSAPQVQRVLDLYAFDASWSGEMLLEDLRHFMTA</sequence>
<feature type="domain" description="PARP12-like CCCH zinc finger tandem" evidence="7">
    <location>
        <begin position="117"/>
        <end position="161"/>
    </location>
</feature>
<organism evidence="8 9">
    <name type="scientific">Candidula unifasciata</name>
    <dbReference type="NCBI Taxonomy" id="100452"/>
    <lineage>
        <taxon>Eukaryota</taxon>
        <taxon>Metazoa</taxon>
        <taxon>Spiralia</taxon>
        <taxon>Lophotrochozoa</taxon>
        <taxon>Mollusca</taxon>
        <taxon>Gastropoda</taxon>
        <taxon>Heterobranchia</taxon>
        <taxon>Euthyneura</taxon>
        <taxon>Panpulmonata</taxon>
        <taxon>Eupulmonata</taxon>
        <taxon>Stylommatophora</taxon>
        <taxon>Helicina</taxon>
        <taxon>Helicoidea</taxon>
        <taxon>Geomitridae</taxon>
        <taxon>Candidula</taxon>
    </lineage>
</organism>
<feature type="non-terminal residue" evidence="8">
    <location>
        <position position="270"/>
    </location>
</feature>
<protein>
    <recommendedName>
        <fullName evidence="7">PARP12-like CCCH zinc finger tandem domain-containing protein</fullName>
    </recommendedName>
</protein>
<dbReference type="EMBL" id="CAJHNH020008568">
    <property type="protein sequence ID" value="CAG5136763.1"/>
    <property type="molecule type" value="Genomic_DNA"/>
</dbReference>
<dbReference type="Proteomes" id="UP000678393">
    <property type="component" value="Unassembled WGS sequence"/>
</dbReference>
<evidence type="ECO:0000313" key="9">
    <source>
        <dbReference type="Proteomes" id="UP000678393"/>
    </source>
</evidence>
<dbReference type="AlphaFoldDB" id="A0A8S4A4F8"/>
<proteinExistence type="predicted"/>
<dbReference type="GO" id="GO:0003950">
    <property type="term" value="F:NAD+ poly-ADP-ribosyltransferase activity"/>
    <property type="evidence" value="ECO:0007669"/>
    <property type="project" value="TreeGrafter"/>
</dbReference>
<evidence type="ECO:0000256" key="6">
    <source>
        <dbReference type="SAM" id="MobiDB-lite"/>
    </source>
</evidence>
<dbReference type="GO" id="GO:1990404">
    <property type="term" value="F:NAD+-protein mono-ADP-ribosyltransferase activity"/>
    <property type="evidence" value="ECO:0007669"/>
    <property type="project" value="TreeGrafter"/>
</dbReference>
<evidence type="ECO:0000256" key="5">
    <source>
        <dbReference type="ARBA" id="ARBA00022833"/>
    </source>
</evidence>
<keyword evidence="1" id="KW-0597">Phosphoprotein</keyword>
<dbReference type="InterPro" id="IPR051712">
    <property type="entry name" value="ARTD-AVP"/>
</dbReference>
<evidence type="ECO:0000259" key="7">
    <source>
        <dbReference type="Pfam" id="PF25261"/>
    </source>
</evidence>
<dbReference type="InterPro" id="IPR057602">
    <property type="entry name" value="Zfn-CCCH_PARP12"/>
</dbReference>
<feature type="compositionally biased region" description="Low complexity" evidence="6">
    <location>
        <begin position="1"/>
        <end position="13"/>
    </location>
</feature>
<accession>A0A8S4A4F8</accession>
<gene>
    <name evidence="8" type="ORF">CUNI_LOCUS22321</name>
</gene>
<name>A0A8S4A4F8_9EUPU</name>
<keyword evidence="4" id="KW-0863">Zinc-finger</keyword>
<feature type="region of interest" description="Disordered" evidence="6">
    <location>
        <begin position="1"/>
        <end position="22"/>
    </location>
</feature>
<reference evidence="8" key="1">
    <citation type="submission" date="2021-04" db="EMBL/GenBank/DDBJ databases">
        <authorList>
            <consortium name="Molecular Ecology Group"/>
        </authorList>
    </citation>
    <scope>NUCLEOTIDE SEQUENCE</scope>
</reference>
<keyword evidence="9" id="KW-1185">Reference proteome</keyword>
<dbReference type="PANTHER" id="PTHR45740">
    <property type="entry name" value="POLY [ADP-RIBOSE] POLYMERASE"/>
    <property type="match status" value="1"/>
</dbReference>
<dbReference type="GO" id="GO:0008270">
    <property type="term" value="F:zinc ion binding"/>
    <property type="evidence" value="ECO:0007669"/>
    <property type="project" value="UniProtKB-KW"/>
</dbReference>
<dbReference type="PANTHER" id="PTHR45740:SF6">
    <property type="entry name" value="PROTEIN MONO-ADP-RIBOSYLTRANSFERASE PARP12"/>
    <property type="match status" value="1"/>
</dbReference>
<evidence type="ECO:0000256" key="2">
    <source>
        <dbReference type="ARBA" id="ARBA00022723"/>
    </source>
</evidence>
<evidence type="ECO:0000256" key="1">
    <source>
        <dbReference type="ARBA" id="ARBA00022553"/>
    </source>
</evidence>
<evidence type="ECO:0000256" key="4">
    <source>
        <dbReference type="ARBA" id="ARBA00022771"/>
    </source>
</evidence>